<feature type="transmembrane region" description="Helical" evidence="8">
    <location>
        <begin position="255"/>
        <end position="274"/>
    </location>
</feature>
<feature type="transmembrane region" description="Helical" evidence="8">
    <location>
        <begin position="222"/>
        <end position="243"/>
    </location>
</feature>
<keyword evidence="5 8" id="KW-1133">Transmembrane helix</keyword>
<dbReference type="Pfam" id="PF00892">
    <property type="entry name" value="EamA"/>
    <property type="match status" value="2"/>
</dbReference>
<dbReference type="InterPro" id="IPR000620">
    <property type="entry name" value="EamA_dom"/>
</dbReference>
<comment type="similarity">
    <text evidence="2">Belongs to the drug/metabolite transporter (DMT) superfamily. 10 TMS drug/metabolite exporter (DME) (TC 2.A.7.3) family.</text>
</comment>
<keyword evidence="4 8" id="KW-0812">Transmembrane</keyword>
<dbReference type="InterPro" id="IPR037185">
    <property type="entry name" value="EmrE-like"/>
</dbReference>
<keyword evidence="11" id="KW-1185">Reference proteome</keyword>
<feature type="transmembrane region" description="Helical" evidence="8">
    <location>
        <begin position="154"/>
        <end position="178"/>
    </location>
</feature>
<feature type="transmembrane region" description="Helical" evidence="8">
    <location>
        <begin position="190"/>
        <end position="210"/>
    </location>
</feature>
<feature type="transmembrane region" description="Helical" evidence="8">
    <location>
        <begin position="76"/>
        <end position="96"/>
    </location>
</feature>
<evidence type="ECO:0000256" key="3">
    <source>
        <dbReference type="ARBA" id="ARBA00022475"/>
    </source>
</evidence>
<keyword evidence="6 8" id="KW-0472">Membrane</keyword>
<comment type="subcellular location">
    <subcellularLocation>
        <location evidence="1">Cell membrane</location>
        <topology evidence="1">Multi-pass membrane protein</topology>
    </subcellularLocation>
</comment>
<evidence type="ECO:0000313" key="10">
    <source>
        <dbReference type="EMBL" id="MEE9653651.1"/>
    </source>
</evidence>
<evidence type="ECO:0000256" key="5">
    <source>
        <dbReference type="ARBA" id="ARBA00022989"/>
    </source>
</evidence>
<reference evidence="10 11" key="1">
    <citation type="submission" date="2023-10" db="EMBL/GenBank/DDBJ databases">
        <title>Wastewater isolates of ESBL- and carbapenemase-producing Gram-negative bacteria from New Zealand.</title>
        <authorList>
            <person name="Straub C."/>
            <person name="Weaver L."/>
            <person name="Cornelius A."/>
            <person name="Mcgill E."/>
            <person name="Dyet K."/>
            <person name="White L."/>
            <person name="Pattis I."/>
        </authorList>
    </citation>
    <scope>NUCLEOTIDE SEQUENCE [LARGE SCALE GENOMIC DNA]</scope>
    <source>
        <strain evidence="10 11">ESBL09</strain>
    </source>
</reference>
<feature type="transmembrane region" description="Helical" evidence="8">
    <location>
        <begin position="102"/>
        <end position="123"/>
    </location>
</feature>
<name>A0AB35X4D5_9ENTR</name>
<proteinExistence type="inferred from homology"/>
<evidence type="ECO:0000256" key="8">
    <source>
        <dbReference type="SAM" id="Phobius"/>
    </source>
</evidence>
<evidence type="ECO:0000259" key="9">
    <source>
        <dbReference type="Pfam" id="PF00892"/>
    </source>
</evidence>
<evidence type="ECO:0000256" key="7">
    <source>
        <dbReference type="ARBA" id="ARBA00040595"/>
    </source>
</evidence>
<evidence type="ECO:0000313" key="11">
    <source>
        <dbReference type="Proteomes" id="UP001331691"/>
    </source>
</evidence>
<sequence length="310" mass="34353">MDPRARKQFISPALLLILLPPLFWAGNFITGRAVHSIVPPMTLSLWRWVIALVCVLPFAWKPMCRDYRLYLTHKWLIVRLSLSGVVAFNSLVYVGLHQTSASNALLLNSFIPVLIALFGAAFFKEKLRGVQTFGLVLSFVGVLIIVAHGDWRMLIAFSFSRGDIIVFLAMVAFAFYTLWLRSVPQNMDRVGLMGAQIATAFIFLVPLWLAEQASGQFAQWTPMSVMALAYLGVFPSVLAYLMYNLGVAKFGAARAGLCIHLIPVFGVVLAVIFLNESLHAYHAAGLIAILIGIRLAMKNRTIPATSQEQK</sequence>
<keyword evidence="3" id="KW-1003">Cell membrane</keyword>
<accession>A0AB35X4D5</accession>
<dbReference type="EMBL" id="JAZKKV010000001">
    <property type="protein sequence ID" value="MEE9653651.1"/>
    <property type="molecule type" value="Genomic_DNA"/>
</dbReference>
<dbReference type="SUPFAM" id="SSF103481">
    <property type="entry name" value="Multidrug resistance efflux transporter EmrE"/>
    <property type="match status" value="2"/>
</dbReference>
<evidence type="ECO:0000256" key="6">
    <source>
        <dbReference type="ARBA" id="ARBA00023136"/>
    </source>
</evidence>
<organism evidence="10 11">
    <name type="scientific">Kluyvera ascorbata</name>
    <dbReference type="NCBI Taxonomy" id="51288"/>
    <lineage>
        <taxon>Bacteria</taxon>
        <taxon>Pseudomonadati</taxon>
        <taxon>Pseudomonadota</taxon>
        <taxon>Gammaproteobacteria</taxon>
        <taxon>Enterobacterales</taxon>
        <taxon>Enterobacteriaceae</taxon>
        <taxon>Kluyvera</taxon>
    </lineage>
</organism>
<dbReference type="Proteomes" id="UP001331691">
    <property type="component" value="Unassembled WGS sequence"/>
</dbReference>
<gene>
    <name evidence="10" type="ORF">V4836_05690</name>
</gene>
<dbReference type="Gene3D" id="1.10.3730.20">
    <property type="match status" value="1"/>
</dbReference>
<feature type="transmembrane region" description="Helical" evidence="8">
    <location>
        <begin position="130"/>
        <end position="148"/>
    </location>
</feature>
<evidence type="ECO:0000256" key="4">
    <source>
        <dbReference type="ARBA" id="ARBA00022692"/>
    </source>
</evidence>
<evidence type="ECO:0000256" key="2">
    <source>
        <dbReference type="ARBA" id="ARBA00009853"/>
    </source>
</evidence>
<feature type="domain" description="EamA" evidence="9">
    <location>
        <begin position="161"/>
        <end position="296"/>
    </location>
</feature>
<dbReference type="PANTHER" id="PTHR32322">
    <property type="entry name" value="INNER MEMBRANE TRANSPORTER"/>
    <property type="match status" value="1"/>
</dbReference>
<feature type="transmembrane region" description="Helical" evidence="8">
    <location>
        <begin position="280"/>
        <end position="297"/>
    </location>
</feature>
<dbReference type="RefSeq" id="WP_331387881.1">
    <property type="nucleotide sequence ID" value="NZ_JAZKKV010000001.1"/>
</dbReference>
<dbReference type="PANTHER" id="PTHR32322:SF18">
    <property type="entry name" value="S-ADENOSYLMETHIONINE_S-ADENOSYLHOMOCYSTEINE TRANSPORTER"/>
    <property type="match status" value="1"/>
</dbReference>
<dbReference type="AlphaFoldDB" id="A0AB35X4D5"/>
<feature type="transmembrane region" description="Helical" evidence="8">
    <location>
        <begin position="45"/>
        <end position="64"/>
    </location>
</feature>
<feature type="domain" description="EamA" evidence="9">
    <location>
        <begin position="13"/>
        <end position="146"/>
    </location>
</feature>
<evidence type="ECO:0000256" key="1">
    <source>
        <dbReference type="ARBA" id="ARBA00004651"/>
    </source>
</evidence>
<comment type="caution">
    <text evidence="10">The sequence shown here is derived from an EMBL/GenBank/DDBJ whole genome shotgun (WGS) entry which is preliminary data.</text>
</comment>
<protein>
    <recommendedName>
        <fullName evidence="7">Threonine/homoserine exporter RhtA</fullName>
    </recommendedName>
</protein>
<dbReference type="InterPro" id="IPR050638">
    <property type="entry name" value="AA-Vitamin_Transporters"/>
</dbReference>
<dbReference type="GO" id="GO:0005886">
    <property type="term" value="C:plasma membrane"/>
    <property type="evidence" value="ECO:0007669"/>
    <property type="project" value="UniProtKB-SubCell"/>
</dbReference>